<evidence type="ECO:0000313" key="12">
    <source>
        <dbReference type="EMBL" id="UVI27882.1"/>
    </source>
</evidence>
<comment type="cofactor">
    <cofactor evidence="11">
        <name>Mg(2+)</name>
        <dbReference type="ChEBI" id="CHEBI:18420"/>
    </cofactor>
    <text evidence="11">Binds 1 Mg(2+) ion per subunit.</text>
</comment>
<dbReference type="Gene3D" id="3.40.50.300">
    <property type="entry name" value="P-loop containing nucleotide triphosphate hydrolases"/>
    <property type="match status" value="1"/>
</dbReference>
<keyword evidence="11" id="KW-0479">Metal-binding</keyword>
<feature type="binding site" evidence="11">
    <location>
        <position position="124"/>
    </location>
    <ligand>
        <name>ATP</name>
        <dbReference type="ChEBI" id="CHEBI:30616"/>
    </ligand>
</feature>
<comment type="function">
    <text evidence="11">Catalyzes the specific phosphorylation of the 3-hydroxyl group of shikimic acid using ATP as a cosubstrate.</text>
</comment>
<evidence type="ECO:0000256" key="3">
    <source>
        <dbReference type="ARBA" id="ARBA00012154"/>
    </source>
</evidence>
<evidence type="ECO:0000256" key="7">
    <source>
        <dbReference type="ARBA" id="ARBA00022777"/>
    </source>
</evidence>
<evidence type="ECO:0000256" key="11">
    <source>
        <dbReference type="HAMAP-Rule" id="MF_00109"/>
    </source>
</evidence>
<feature type="binding site" evidence="11">
    <location>
        <position position="21"/>
    </location>
    <ligand>
        <name>Mg(2+)</name>
        <dbReference type="ChEBI" id="CHEBI:18420"/>
    </ligand>
</feature>
<comment type="caution">
    <text evidence="11">Lacks conserved residue(s) required for the propagation of feature annotation.</text>
</comment>
<dbReference type="EMBL" id="CP091430">
    <property type="protein sequence ID" value="UVI27882.1"/>
    <property type="molecule type" value="Genomic_DNA"/>
</dbReference>
<protein>
    <recommendedName>
        <fullName evidence="3 11">Shikimate kinase</fullName>
        <shortName evidence="11">SK</shortName>
        <ecNumber evidence="3 11">2.7.1.71</ecNumber>
    </recommendedName>
</protein>
<feature type="binding site" evidence="11">
    <location>
        <position position="86"/>
    </location>
    <ligand>
        <name>substrate</name>
    </ligand>
</feature>
<evidence type="ECO:0000256" key="5">
    <source>
        <dbReference type="ARBA" id="ARBA00022679"/>
    </source>
</evidence>
<comment type="subunit">
    <text evidence="11">Monomer.</text>
</comment>
<evidence type="ECO:0000256" key="6">
    <source>
        <dbReference type="ARBA" id="ARBA00022741"/>
    </source>
</evidence>
<feature type="binding site" evidence="11">
    <location>
        <position position="142"/>
    </location>
    <ligand>
        <name>substrate</name>
    </ligand>
</feature>
<sequence>MNEKKRKAHIVLVGFMGTGKSTVCQLLAKRLGYDAVDMDAEIERREGRRIKDIFAEEGEAAFRKAETEALFEILARPDVQIVATGGGAVLAEHNCEAMLKDGYVIALTADAAHIIARVANDTARPLLQGNAAAAVNRLLHERKRAYDFAHLTIDTTDLTPQQVADRIGEGWLQLG</sequence>
<keyword evidence="5 11" id="KW-0808">Transferase</keyword>
<keyword evidence="11" id="KW-0460">Magnesium</keyword>
<evidence type="ECO:0000256" key="8">
    <source>
        <dbReference type="ARBA" id="ARBA00022840"/>
    </source>
</evidence>
<dbReference type="InterPro" id="IPR023000">
    <property type="entry name" value="Shikimate_kinase_CS"/>
</dbReference>
<dbReference type="HAMAP" id="MF_00109">
    <property type="entry name" value="Shikimate_kinase"/>
    <property type="match status" value="1"/>
</dbReference>
<dbReference type="Proteomes" id="UP001057877">
    <property type="component" value="Chromosome"/>
</dbReference>
<keyword evidence="11" id="KW-0963">Cytoplasm</keyword>
<feature type="binding site" evidence="11">
    <location>
        <position position="39"/>
    </location>
    <ligand>
        <name>substrate</name>
    </ligand>
</feature>
<evidence type="ECO:0000256" key="10">
    <source>
        <dbReference type="ARBA" id="ARBA00048567"/>
    </source>
</evidence>
<dbReference type="GO" id="GO:0016301">
    <property type="term" value="F:kinase activity"/>
    <property type="evidence" value="ECO:0007669"/>
    <property type="project" value="UniProtKB-KW"/>
</dbReference>
<evidence type="ECO:0000256" key="9">
    <source>
        <dbReference type="ARBA" id="ARBA00023141"/>
    </source>
</evidence>
<name>A0ABY5S4T5_9BACL</name>
<comment type="catalytic activity">
    <reaction evidence="10 11">
        <text>shikimate + ATP = 3-phosphoshikimate + ADP + H(+)</text>
        <dbReference type="Rhea" id="RHEA:13121"/>
        <dbReference type="ChEBI" id="CHEBI:15378"/>
        <dbReference type="ChEBI" id="CHEBI:30616"/>
        <dbReference type="ChEBI" id="CHEBI:36208"/>
        <dbReference type="ChEBI" id="CHEBI:145989"/>
        <dbReference type="ChEBI" id="CHEBI:456216"/>
        <dbReference type="EC" id="2.7.1.71"/>
    </reaction>
</comment>
<dbReference type="RefSeq" id="WP_258383970.1">
    <property type="nucleotide sequence ID" value="NZ_CP091430.1"/>
</dbReference>
<organism evidence="12 13">
    <name type="scientific">Paenibacillus spongiae</name>
    <dbReference type="NCBI Taxonomy" id="2909671"/>
    <lineage>
        <taxon>Bacteria</taxon>
        <taxon>Bacillati</taxon>
        <taxon>Bacillota</taxon>
        <taxon>Bacilli</taxon>
        <taxon>Bacillales</taxon>
        <taxon>Paenibacillaceae</taxon>
        <taxon>Paenibacillus</taxon>
    </lineage>
</organism>
<dbReference type="PANTHER" id="PTHR21087:SF16">
    <property type="entry name" value="SHIKIMATE KINASE 1, CHLOROPLASTIC"/>
    <property type="match status" value="1"/>
</dbReference>
<dbReference type="Pfam" id="PF01202">
    <property type="entry name" value="SKI"/>
    <property type="match status" value="1"/>
</dbReference>
<dbReference type="PRINTS" id="PR01100">
    <property type="entry name" value="SHIKIMTKNASE"/>
</dbReference>
<feature type="binding site" evidence="11">
    <location>
        <position position="63"/>
    </location>
    <ligand>
        <name>substrate</name>
    </ligand>
</feature>
<keyword evidence="7 11" id="KW-0418">Kinase</keyword>
<dbReference type="PROSITE" id="PS01128">
    <property type="entry name" value="SHIKIMATE_KINASE"/>
    <property type="match status" value="1"/>
</dbReference>
<gene>
    <name evidence="11" type="primary">aroK</name>
    <name evidence="12" type="ORF">L1F29_20765</name>
</gene>
<keyword evidence="13" id="KW-1185">Reference proteome</keyword>
<proteinExistence type="inferred from homology"/>
<accession>A0ABY5S4T5</accession>
<reference evidence="12" key="1">
    <citation type="submission" date="2022-01" db="EMBL/GenBank/DDBJ databases">
        <title>Paenibacillus spongiae sp. nov., isolated from marine sponge.</title>
        <authorList>
            <person name="Li Z."/>
            <person name="Zhang M."/>
        </authorList>
    </citation>
    <scope>NUCLEOTIDE SEQUENCE</scope>
    <source>
        <strain evidence="12">PHS-Z3</strain>
    </source>
</reference>
<evidence type="ECO:0000256" key="1">
    <source>
        <dbReference type="ARBA" id="ARBA00004842"/>
    </source>
</evidence>
<comment type="similarity">
    <text evidence="2 11">Belongs to the shikimate kinase family.</text>
</comment>
<dbReference type="PANTHER" id="PTHR21087">
    <property type="entry name" value="SHIKIMATE KINASE"/>
    <property type="match status" value="1"/>
</dbReference>
<keyword evidence="8 11" id="KW-0067">ATP-binding</keyword>
<comment type="pathway">
    <text evidence="1 11">Metabolic intermediate biosynthesis; chorismate biosynthesis; chorismate from D-erythrose 4-phosphate and phosphoenolpyruvate: step 5/7.</text>
</comment>
<keyword evidence="6 11" id="KW-0547">Nucleotide-binding</keyword>
<evidence type="ECO:0000256" key="2">
    <source>
        <dbReference type="ARBA" id="ARBA00006997"/>
    </source>
</evidence>
<dbReference type="EC" id="2.7.1.71" evidence="3 11"/>
<dbReference type="InterPro" id="IPR031322">
    <property type="entry name" value="Shikimate/glucono_kinase"/>
</dbReference>
<dbReference type="InterPro" id="IPR027417">
    <property type="entry name" value="P-loop_NTPase"/>
</dbReference>
<feature type="binding site" evidence="11">
    <location>
        <begin position="17"/>
        <end position="22"/>
    </location>
    <ligand>
        <name>ATP</name>
        <dbReference type="ChEBI" id="CHEBI:30616"/>
    </ligand>
</feature>
<dbReference type="SUPFAM" id="SSF52540">
    <property type="entry name" value="P-loop containing nucleoside triphosphate hydrolases"/>
    <property type="match status" value="1"/>
</dbReference>
<keyword evidence="9 11" id="KW-0057">Aromatic amino acid biosynthesis</keyword>
<keyword evidence="4 11" id="KW-0028">Amino-acid biosynthesis</keyword>
<dbReference type="InterPro" id="IPR000623">
    <property type="entry name" value="Shikimate_kinase/TSH1"/>
</dbReference>
<evidence type="ECO:0000313" key="13">
    <source>
        <dbReference type="Proteomes" id="UP001057877"/>
    </source>
</evidence>
<comment type="subcellular location">
    <subcellularLocation>
        <location evidence="11">Cytoplasm</location>
    </subcellularLocation>
</comment>
<dbReference type="CDD" id="cd00464">
    <property type="entry name" value="SK"/>
    <property type="match status" value="1"/>
</dbReference>
<evidence type="ECO:0000256" key="4">
    <source>
        <dbReference type="ARBA" id="ARBA00022605"/>
    </source>
</evidence>